<dbReference type="OrthoDB" id="9787061at2"/>
<dbReference type="PANTHER" id="PTHR10993:SF7">
    <property type="entry name" value="LIPOYLTRANSFERASE 2, MITOCHONDRIAL-RELATED"/>
    <property type="match status" value="1"/>
</dbReference>
<evidence type="ECO:0000256" key="5">
    <source>
        <dbReference type="ARBA" id="ARBA00024732"/>
    </source>
</evidence>
<evidence type="ECO:0000256" key="2">
    <source>
        <dbReference type="ARBA" id="ARBA00022490"/>
    </source>
</evidence>
<evidence type="ECO:0000256" key="4">
    <source>
        <dbReference type="ARBA" id="ARBA00023315"/>
    </source>
</evidence>
<dbReference type="Pfam" id="PF21948">
    <property type="entry name" value="LplA-B_cat"/>
    <property type="match status" value="1"/>
</dbReference>
<feature type="binding site" evidence="6 9">
    <location>
        <begin position="90"/>
        <end position="97"/>
    </location>
    <ligand>
        <name>substrate</name>
    </ligand>
</feature>
<evidence type="ECO:0000256" key="6">
    <source>
        <dbReference type="HAMAP-Rule" id="MF_00013"/>
    </source>
</evidence>
<accession>A0A5C0B5K1</accession>
<dbReference type="Gene3D" id="3.30.930.10">
    <property type="entry name" value="Bira Bifunctional Protein, Domain 2"/>
    <property type="match status" value="1"/>
</dbReference>
<dbReference type="NCBIfam" id="NF010925">
    <property type="entry name" value="PRK14345.1"/>
    <property type="match status" value="1"/>
</dbReference>
<comment type="pathway">
    <text evidence="1 6 7">Protein modification; protein lipoylation via endogenous pathway; protein N(6)-(lipoyl)lysine from octanoyl-[acyl-carrier-protein]: step 1/2.</text>
</comment>
<dbReference type="CDD" id="cd16444">
    <property type="entry name" value="LipB"/>
    <property type="match status" value="1"/>
</dbReference>
<evidence type="ECO:0000313" key="12">
    <source>
        <dbReference type="EMBL" id="QEI08580.1"/>
    </source>
</evidence>
<name>A0A5C0B5K1_9BURK</name>
<evidence type="ECO:0000256" key="3">
    <source>
        <dbReference type="ARBA" id="ARBA00022679"/>
    </source>
</evidence>
<comment type="similarity">
    <text evidence="6 7">Belongs to the LipB family.</text>
</comment>
<dbReference type="RefSeq" id="WP_148818051.1">
    <property type="nucleotide sequence ID" value="NZ_CP043046.1"/>
</dbReference>
<evidence type="ECO:0000256" key="8">
    <source>
        <dbReference type="PIRSR" id="PIRSR016262-1"/>
    </source>
</evidence>
<dbReference type="EC" id="2.3.1.181" evidence="6 7"/>
<evidence type="ECO:0000256" key="10">
    <source>
        <dbReference type="PIRSR" id="PIRSR016262-3"/>
    </source>
</evidence>
<dbReference type="InterPro" id="IPR000544">
    <property type="entry name" value="Octanoyltransferase"/>
</dbReference>
<proteinExistence type="inferred from homology"/>
<dbReference type="PROSITE" id="PS51733">
    <property type="entry name" value="BPL_LPL_CATALYTIC"/>
    <property type="match status" value="1"/>
</dbReference>
<dbReference type="NCBIfam" id="NF010922">
    <property type="entry name" value="PRK14342.1"/>
    <property type="match status" value="1"/>
</dbReference>
<evidence type="ECO:0000313" key="13">
    <source>
        <dbReference type="Proteomes" id="UP000325161"/>
    </source>
</evidence>
<dbReference type="UniPathway" id="UPA00538">
    <property type="reaction ID" value="UER00592"/>
</dbReference>
<dbReference type="GO" id="GO:0005737">
    <property type="term" value="C:cytoplasm"/>
    <property type="evidence" value="ECO:0007669"/>
    <property type="project" value="UniProtKB-SubCell"/>
</dbReference>
<evidence type="ECO:0000259" key="11">
    <source>
        <dbReference type="PROSITE" id="PS51733"/>
    </source>
</evidence>
<evidence type="ECO:0000256" key="9">
    <source>
        <dbReference type="PIRSR" id="PIRSR016262-2"/>
    </source>
</evidence>
<feature type="domain" description="BPL/LPL catalytic" evidence="11">
    <location>
        <begin position="51"/>
        <end position="229"/>
    </location>
</feature>
<dbReference type="InterPro" id="IPR045864">
    <property type="entry name" value="aa-tRNA-synth_II/BPL/LPL"/>
</dbReference>
<dbReference type="AlphaFoldDB" id="A0A5C0B5K1"/>
<feature type="active site" description="Acyl-thioester intermediate" evidence="6 8">
    <location>
        <position position="195"/>
    </location>
</feature>
<keyword evidence="4 6" id="KW-0012">Acyltransferase</keyword>
<dbReference type="Proteomes" id="UP000325161">
    <property type="component" value="Chromosome"/>
</dbReference>
<dbReference type="EMBL" id="CP043046">
    <property type="protein sequence ID" value="QEI08580.1"/>
    <property type="molecule type" value="Genomic_DNA"/>
</dbReference>
<dbReference type="InterPro" id="IPR004143">
    <property type="entry name" value="BPL_LPL_catalytic"/>
</dbReference>
<feature type="site" description="Lowers pKa of active site Cys" evidence="6 10">
    <location>
        <position position="161"/>
    </location>
</feature>
<evidence type="ECO:0000256" key="1">
    <source>
        <dbReference type="ARBA" id="ARBA00004821"/>
    </source>
</evidence>
<reference evidence="12 13" key="1">
    <citation type="submission" date="2019-08" db="EMBL/GenBank/DDBJ databases">
        <title>Amphibian skin-associated Pigmentiphaga: genome sequence and occurrence across geography and hosts.</title>
        <authorList>
            <person name="Bletz M.C."/>
            <person name="Bunk B."/>
            <person name="Sproeer C."/>
            <person name="Biwer P."/>
            <person name="Reiter S."/>
            <person name="Rabemananjara F.C.E."/>
            <person name="Schulz S."/>
            <person name="Overmann J."/>
            <person name="Vences M."/>
        </authorList>
    </citation>
    <scope>NUCLEOTIDE SEQUENCE [LARGE SCALE GENOMIC DNA]</scope>
    <source>
        <strain evidence="12 13">Mada1488</strain>
    </source>
</reference>
<comment type="miscellaneous">
    <text evidence="6">In the reaction, the free carboxyl group of octanoic acid is attached via an amide linkage to the epsilon-amino group of a specific lysine residue of lipoyl domains of lipoate-dependent enzymes.</text>
</comment>
<dbReference type="HAMAP" id="MF_00013">
    <property type="entry name" value="LipB"/>
    <property type="match status" value="1"/>
</dbReference>
<comment type="subcellular location">
    <subcellularLocation>
        <location evidence="6">Cytoplasm</location>
    </subcellularLocation>
</comment>
<dbReference type="PIRSF" id="PIRSF016262">
    <property type="entry name" value="LPLase"/>
    <property type="match status" value="1"/>
</dbReference>
<gene>
    <name evidence="6 12" type="primary">lipB</name>
    <name evidence="12" type="ORF">FXN63_24115</name>
</gene>
<sequence>MSANIADPSVASSSVLPPVAQQAPPLHWLTPPVDYQSTWQAMRDFTDARDAHTPDQMWAAEHAPVYTQGLAGKPEHLLNAAGIPVVQTDRGGQITYHGPGQIVIYVLRDLHRAGYFVREYVKRLEQAVIDTLGDLGVPDAQRKDGAPGVYVPWQGTDELAKIAALGIKVRKGCTYHGVSLNVDMDLSPFLGINPCGYAGLRTVDIASCGVKVSVQQAGETLAANLRRCL</sequence>
<dbReference type="GO" id="GO:0009249">
    <property type="term" value="P:protein lipoylation"/>
    <property type="evidence" value="ECO:0007669"/>
    <property type="project" value="InterPro"/>
</dbReference>
<dbReference type="KEGG" id="pacr:FXN63_24115"/>
<keyword evidence="3 6" id="KW-0808">Transferase</keyword>
<dbReference type="InterPro" id="IPR020605">
    <property type="entry name" value="Octanoyltransferase_CS"/>
</dbReference>
<dbReference type="GO" id="GO:0033819">
    <property type="term" value="F:lipoyl(octanoyl) transferase activity"/>
    <property type="evidence" value="ECO:0007669"/>
    <property type="project" value="UniProtKB-EC"/>
</dbReference>
<keyword evidence="2 6" id="KW-0963">Cytoplasm</keyword>
<evidence type="ECO:0000256" key="7">
    <source>
        <dbReference type="PIRNR" id="PIRNR016262"/>
    </source>
</evidence>
<dbReference type="PROSITE" id="PS01313">
    <property type="entry name" value="LIPB"/>
    <property type="match status" value="1"/>
</dbReference>
<feature type="binding site" evidence="6 9">
    <location>
        <begin position="177"/>
        <end position="179"/>
    </location>
    <ligand>
        <name>substrate</name>
    </ligand>
</feature>
<dbReference type="PANTHER" id="PTHR10993">
    <property type="entry name" value="OCTANOYLTRANSFERASE"/>
    <property type="match status" value="1"/>
</dbReference>
<keyword evidence="13" id="KW-1185">Reference proteome</keyword>
<protein>
    <recommendedName>
        <fullName evidence="6 7">Octanoyltransferase</fullName>
        <ecNumber evidence="6 7">2.3.1.181</ecNumber>
    </recommendedName>
    <alternativeName>
        <fullName evidence="6">Lipoate-protein ligase B</fullName>
    </alternativeName>
    <alternativeName>
        <fullName evidence="6">Lipoyl/octanoyl transferase</fullName>
    </alternativeName>
    <alternativeName>
        <fullName evidence="6">Octanoyl-[acyl-carrier-protein]-protein N-octanoyltransferase</fullName>
    </alternativeName>
</protein>
<organism evidence="12 13">
    <name type="scientific">Pigmentiphaga aceris</name>
    <dbReference type="NCBI Taxonomy" id="1940612"/>
    <lineage>
        <taxon>Bacteria</taxon>
        <taxon>Pseudomonadati</taxon>
        <taxon>Pseudomonadota</taxon>
        <taxon>Betaproteobacteria</taxon>
        <taxon>Burkholderiales</taxon>
        <taxon>Alcaligenaceae</taxon>
        <taxon>Pigmentiphaga</taxon>
    </lineage>
</organism>
<comment type="function">
    <text evidence="5 6 7">Catalyzes the transfer of endogenously produced octanoic acid from octanoyl-acyl-carrier-protein onto the lipoyl domains of lipoate-dependent enzymes. Lipoyl-ACP can also act as a substrate although octanoyl-ACP is likely to be the physiological substrate.</text>
</comment>
<dbReference type="NCBIfam" id="TIGR00214">
    <property type="entry name" value="lipB"/>
    <property type="match status" value="1"/>
</dbReference>
<dbReference type="SUPFAM" id="SSF55681">
    <property type="entry name" value="Class II aaRS and biotin synthetases"/>
    <property type="match status" value="1"/>
</dbReference>
<dbReference type="FunFam" id="3.30.930.10:FF:000020">
    <property type="entry name" value="Octanoyltransferase"/>
    <property type="match status" value="1"/>
</dbReference>
<comment type="catalytic activity">
    <reaction evidence="6 7">
        <text>octanoyl-[ACP] + L-lysyl-[protein] = N(6)-octanoyl-L-lysyl-[protein] + holo-[ACP] + H(+)</text>
        <dbReference type="Rhea" id="RHEA:17665"/>
        <dbReference type="Rhea" id="RHEA-COMP:9636"/>
        <dbReference type="Rhea" id="RHEA-COMP:9685"/>
        <dbReference type="Rhea" id="RHEA-COMP:9752"/>
        <dbReference type="Rhea" id="RHEA-COMP:9928"/>
        <dbReference type="ChEBI" id="CHEBI:15378"/>
        <dbReference type="ChEBI" id="CHEBI:29969"/>
        <dbReference type="ChEBI" id="CHEBI:64479"/>
        <dbReference type="ChEBI" id="CHEBI:78463"/>
        <dbReference type="ChEBI" id="CHEBI:78809"/>
        <dbReference type="EC" id="2.3.1.181"/>
    </reaction>
</comment>
<feature type="binding site" evidence="6 9">
    <location>
        <begin position="164"/>
        <end position="166"/>
    </location>
    <ligand>
        <name>substrate</name>
    </ligand>
</feature>